<keyword evidence="5" id="KW-1185">Reference proteome</keyword>
<evidence type="ECO:0000256" key="3">
    <source>
        <dbReference type="ARBA" id="ARBA00023004"/>
    </source>
</evidence>
<reference evidence="5" key="2">
    <citation type="submission" date="2015-01" db="EMBL/GenBank/DDBJ databases">
        <title>Evolutionary Origins and Diversification of the Mycorrhizal Mutualists.</title>
        <authorList>
            <consortium name="DOE Joint Genome Institute"/>
            <consortium name="Mycorrhizal Genomics Consortium"/>
            <person name="Kohler A."/>
            <person name="Kuo A."/>
            <person name="Nagy L.G."/>
            <person name="Floudas D."/>
            <person name="Copeland A."/>
            <person name="Barry K.W."/>
            <person name="Cichocki N."/>
            <person name="Veneault-Fourrey C."/>
            <person name="LaButti K."/>
            <person name="Lindquist E.A."/>
            <person name="Lipzen A."/>
            <person name="Lundell T."/>
            <person name="Morin E."/>
            <person name="Murat C."/>
            <person name="Riley R."/>
            <person name="Ohm R."/>
            <person name="Sun H."/>
            <person name="Tunlid A."/>
            <person name="Henrissat B."/>
            <person name="Grigoriev I.V."/>
            <person name="Hibbett D.S."/>
            <person name="Martin F."/>
        </authorList>
    </citation>
    <scope>NUCLEOTIDE SEQUENCE [LARGE SCALE GENOMIC DNA]</scope>
    <source>
        <strain evidence="5">441</strain>
    </source>
</reference>
<keyword evidence="2" id="KW-0479">Metal-binding</keyword>
<comment type="similarity">
    <text evidence="1">Belongs to the indoleamine 2,3-dioxygenase family.</text>
</comment>
<name>A0A0C9XJG0_9AGAM</name>
<gene>
    <name evidence="4" type="ORF">PISMIDRAFT_689454</name>
</gene>
<dbReference type="Pfam" id="PF01231">
    <property type="entry name" value="IDO"/>
    <property type="match status" value="1"/>
</dbReference>
<dbReference type="GO" id="GO:0016702">
    <property type="term" value="F:oxidoreductase activity, acting on single donors with incorporation of molecular oxygen, incorporation of two atoms of oxygen"/>
    <property type="evidence" value="ECO:0007669"/>
    <property type="project" value="UniProtKB-ARBA"/>
</dbReference>
<dbReference type="GO" id="GO:0019441">
    <property type="term" value="P:L-tryptophan catabolic process to kynurenine"/>
    <property type="evidence" value="ECO:0007669"/>
    <property type="project" value="InterPro"/>
</dbReference>
<dbReference type="HOGENOM" id="CLU_182669_0_0_1"/>
<organism evidence="4 5">
    <name type="scientific">Pisolithus microcarpus 441</name>
    <dbReference type="NCBI Taxonomy" id="765257"/>
    <lineage>
        <taxon>Eukaryota</taxon>
        <taxon>Fungi</taxon>
        <taxon>Dikarya</taxon>
        <taxon>Basidiomycota</taxon>
        <taxon>Agaricomycotina</taxon>
        <taxon>Agaricomycetes</taxon>
        <taxon>Agaricomycetidae</taxon>
        <taxon>Boletales</taxon>
        <taxon>Sclerodermatineae</taxon>
        <taxon>Pisolithaceae</taxon>
        <taxon>Pisolithus</taxon>
    </lineage>
</organism>
<evidence type="ECO:0000313" key="5">
    <source>
        <dbReference type="Proteomes" id="UP000054018"/>
    </source>
</evidence>
<dbReference type="STRING" id="765257.A0A0C9XJG0"/>
<accession>A0A0C9XJG0</accession>
<protein>
    <submittedName>
        <fullName evidence="4">Uncharacterized protein</fullName>
    </submittedName>
</protein>
<dbReference type="GO" id="GO:0046872">
    <property type="term" value="F:metal ion binding"/>
    <property type="evidence" value="ECO:0007669"/>
    <property type="project" value="UniProtKB-KW"/>
</dbReference>
<reference evidence="4 5" key="1">
    <citation type="submission" date="2014-04" db="EMBL/GenBank/DDBJ databases">
        <authorList>
            <consortium name="DOE Joint Genome Institute"/>
            <person name="Kuo A."/>
            <person name="Kohler A."/>
            <person name="Costa M.D."/>
            <person name="Nagy L.G."/>
            <person name="Floudas D."/>
            <person name="Copeland A."/>
            <person name="Barry K.W."/>
            <person name="Cichocki N."/>
            <person name="Veneault-Fourrey C."/>
            <person name="LaButti K."/>
            <person name="Lindquist E.A."/>
            <person name="Lipzen A."/>
            <person name="Lundell T."/>
            <person name="Morin E."/>
            <person name="Murat C."/>
            <person name="Sun H."/>
            <person name="Tunlid A."/>
            <person name="Henrissat B."/>
            <person name="Grigoriev I.V."/>
            <person name="Hibbett D.S."/>
            <person name="Martin F."/>
            <person name="Nordberg H.P."/>
            <person name="Cantor M.N."/>
            <person name="Hua S.X."/>
        </authorList>
    </citation>
    <scope>NUCLEOTIDE SEQUENCE [LARGE SCALE GENOMIC DNA]</scope>
    <source>
        <strain evidence="4 5">441</strain>
    </source>
</reference>
<dbReference type="GO" id="GO:0020037">
    <property type="term" value="F:heme binding"/>
    <property type="evidence" value="ECO:0007669"/>
    <property type="project" value="InterPro"/>
</dbReference>
<dbReference type="Proteomes" id="UP000054018">
    <property type="component" value="Unassembled WGS sequence"/>
</dbReference>
<dbReference type="OrthoDB" id="10464489at2759"/>
<dbReference type="InterPro" id="IPR000898">
    <property type="entry name" value="Indolamine_dOase"/>
</dbReference>
<keyword evidence="3" id="KW-0408">Iron</keyword>
<dbReference type="SUPFAM" id="SSF140959">
    <property type="entry name" value="Indolic compounds 2,3-dioxygenase-like"/>
    <property type="match status" value="1"/>
</dbReference>
<evidence type="ECO:0000256" key="1">
    <source>
        <dbReference type="ARBA" id="ARBA00007119"/>
    </source>
</evidence>
<dbReference type="AlphaFoldDB" id="A0A0C9XJG0"/>
<evidence type="ECO:0000256" key="2">
    <source>
        <dbReference type="ARBA" id="ARBA00022723"/>
    </source>
</evidence>
<proteinExistence type="inferred from homology"/>
<dbReference type="EMBL" id="KN834083">
    <property type="protein sequence ID" value="KIK12425.1"/>
    <property type="molecule type" value="Genomic_DNA"/>
</dbReference>
<dbReference type="InterPro" id="IPR037217">
    <property type="entry name" value="Trp/Indoleamine_2_3_dOase-like"/>
</dbReference>
<feature type="non-terminal residue" evidence="4">
    <location>
        <position position="111"/>
    </location>
</feature>
<sequence>MWITRKDHKRFTGTCNEEDFYLACGTIELRGVEALELMRALIGEMLVGHDLGVRCITLPLPSHRNGAHLDEPADEVGRCELDVFHQCMQPWFCGRDLERKWRSEGIGNRED</sequence>
<evidence type="ECO:0000313" key="4">
    <source>
        <dbReference type="EMBL" id="KIK12425.1"/>
    </source>
</evidence>